<proteinExistence type="predicted"/>
<evidence type="ECO:0000313" key="3">
    <source>
        <dbReference type="Proteomes" id="UP000287033"/>
    </source>
</evidence>
<comment type="caution">
    <text evidence="2">The sequence shown here is derived from an EMBL/GenBank/DDBJ whole genome shotgun (WGS) entry which is preliminary data.</text>
</comment>
<dbReference type="EMBL" id="BEZZ01127687">
    <property type="protein sequence ID" value="GCC43972.1"/>
    <property type="molecule type" value="Genomic_DNA"/>
</dbReference>
<feature type="region of interest" description="Disordered" evidence="1">
    <location>
        <begin position="26"/>
        <end position="56"/>
    </location>
</feature>
<dbReference type="STRING" id="137246.A0A401TMY3"/>
<evidence type="ECO:0000256" key="1">
    <source>
        <dbReference type="SAM" id="MobiDB-lite"/>
    </source>
</evidence>
<dbReference type="AlphaFoldDB" id="A0A401TMY3"/>
<gene>
    <name evidence="2" type="ORF">chiPu_0028271</name>
</gene>
<dbReference type="Proteomes" id="UP000287033">
    <property type="component" value="Unassembled WGS sequence"/>
</dbReference>
<evidence type="ECO:0000313" key="2">
    <source>
        <dbReference type="EMBL" id="GCC43972.1"/>
    </source>
</evidence>
<organism evidence="2 3">
    <name type="scientific">Chiloscyllium punctatum</name>
    <name type="common">Brownbanded bambooshark</name>
    <name type="synonym">Hemiscyllium punctatum</name>
    <dbReference type="NCBI Taxonomy" id="137246"/>
    <lineage>
        <taxon>Eukaryota</taxon>
        <taxon>Metazoa</taxon>
        <taxon>Chordata</taxon>
        <taxon>Craniata</taxon>
        <taxon>Vertebrata</taxon>
        <taxon>Chondrichthyes</taxon>
        <taxon>Elasmobranchii</taxon>
        <taxon>Galeomorphii</taxon>
        <taxon>Galeoidea</taxon>
        <taxon>Orectolobiformes</taxon>
        <taxon>Hemiscylliidae</taxon>
        <taxon>Chiloscyllium</taxon>
    </lineage>
</organism>
<feature type="compositionally biased region" description="Basic and acidic residues" evidence="1">
    <location>
        <begin position="36"/>
        <end position="52"/>
    </location>
</feature>
<reference evidence="2 3" key="1">
    <citation type="journal article" date="2018" name="Nat. Ecol. Evol.">
        <title>Shark genomes provide insights into elasmobranch evolution and the origin of vertebrates.</title>
        <authorList>
            <person name="Hara Y"/>
            <person name="Yamaguchi K"/>
            <person name="Onimaru K"/>
            <person name="Kadota M"/>
            <person name="Koyanagi M"/>
            <person name="Keeley SD"/>
            <person name="Tatsumi K"/>
            <person name="Tanaka K"/>
            <person name="Motone F"/>
            <person name="Kageyama Y"/>
            <person name="Nozu R"/>
            <person name="Adachi N"/>
            <person name="Nishimura O"/>
            <person name="Nakagawa R"/>
            <person name="Tanegashima C"/>
            <person name="Kiyatake I"/>
            <person name="Matsumoto R"/>
            <person name="Murakumo K"/>
            <person name="Nishida K"/>
            <person name="Terakita A"/>
            <person name="Kuratani S"/>
            <person name="Sato K"/>
            <person name="Hyodo S Kuraku.S."/>
        </authorList>
    </citation>
    <scope>NUCLEOTIDE SEQUENCE [LARGE SCALE GENOMIC DNA]</scope>
</reference>
<protein>
    <submittedName>
        <fullName evidence="2">Uncharacterized protein</fullName>
    </submittedName>
</protein>
<dbReference type="OrthoDB" id="9950674at2759"/>
<sequence>CATLTQKLDSLVKALTDEAQAVIVPAGISPPTTTGQEKKQWTENGGHPEKAPDANTVPKIFKSKEQLMLRANSLKKALRQIIEQTEKGTVTK</sequence>
<feature type="non-terminal residue" evidence="2">
    <location>
        <position position="1"/>
    </location>
</feature>
<name>A0A401TMY3_CHIPU</name>
<accession>A0A401TMY3</accession>
<keyword evidence="3" id="KW-1185">Reference proteome</keyword>